<dbReference type="AlphaFoldDB" id="A0A2H0X7L5"/>
<evidence type="ECO:0000313" key="2">
    <source>
        <dbReference type="Proteomes" id="UP000231414"/>
    </source>
</evidence>
<comment type="caution">
    <text evidence="1">The sequence shown here is derived from an EMBL/GenBank/DDBJ whole genome shotgun (WGS) entry which is preliminary data.</text>
</comment>
<protein>
    <submittedName>
        <fullName evidence="1">Uncharacterized protein</fullName>
    </submittedName>
</protein>
<name>A0A2H0X7L5_UNCKA</name>
<accession>A0A2H0X7L5</accession>
<gene>
    <name evidence="1" type="ORF">COT52_01310</name>
</gene>
<organism evidence="1 2">
    <name type="scientific">candidate division WWE3 bacterium CG08_land_8_20_14_0_20_43_13</name>
    <dbReference type="NCBI Taxonomy" id="1975087"/>
    <lineage>
        <taxon>Bacteria</taxon>
        <taxon>Katanobacteria</taxon>
    </lineage>
</organism>
<proteinExistence type="predicted"/>
<dbReference type="Proteomes" id="UP000231414">
    <property type="component" value="Unassembled WGS sequence"/>
</dbReference>
<reference evidence="2" key="1">
    <citation type="submission" date="2017-09" db="EMBL/GenBank/DDBJ databases">
        <title>Depth-based differentiation of microbial function through sediment-hosted aquifers and enrichment of novel symbionts in the deep terrestrial subsurface.</title>
        <authorList>
            <person name="Probst A.J."/>
            <person name="Ladd B."/>
            <person name="Jarett J.K."/>
            <person name="Geller-Mcgrath D.E."/>
            <person name="Sieber C.M.K."/>
            <person name="Emerson J.B."/>
            <person name="Anantharaman K."/>
            <person name="Thomas B.C."/>
            <person name="Malmstrom R."/>
            <person name="Stieglmeier M."/>
            <person name="Klingl A."/>
            <person name="Woyke T."/>
            <person name="Ryan C.M."/>
            <person name="Banfield J.F."/>
        </authorList>
    </citation>
    <scope>NUCLEOTIDE SEQUENCE [LARGE SCALE GENOMIC DNA]</scope>
</reference>
<evidence type="ECO:0000313" key="1">
    <source>
        <dbReference type="EMBL" id="PIS20913.1"/>
    </source>
</evidence>
<dbReference type="EMBL" id="PEYW01000017">
    <property type="protein sequence ID" value="PIS20913.1"/>
    <property type="molecule type" value="Genomic_DNA"/>
</dbReference>
<sequence length="199" mass="23957">MHYSELRQKLGDLPVFTSFDIKKHDPDFYYSRLTEWQNKNYIKKLVKGFYIFNDQEHNENDLFTIANRLYFPSYISLESAFGYYNLIPEGVFTITSITTKNTRKVNTEIASFSYRHQKQNLFFGYYMAKSNKIGFKIAYLEKALLDYFYLNTNISTLKDMQELRFNHESLKEQLNKDRLRNYLEIFSNNNLEKRIKCLI</sequence>